<protein>
    <submittedName>
        <fullName evidence="1">Uncharacterized protein</fullName>
    </submittedName>
</protein>
<dbReference type="Proteomes" id="UP001302667">
    <property type="component" value="Chromosome"/>
</dbReference>
<proteinExistence type="predicted"/>
<sequence>MNHNDDQGGDFIIKMDWLAMFLIGWLSNDTARAFEVLIAAIMTRG</sequence>
<evidence type="ECO:0000313" key="1">
    <source>
        <dbReference type="EMBL" id="WOE67183.1"/>
    </source>
</evidence>
<accession>A0ABZ0FC53</accession>
<gene>
    <name evidence="1" type="ORF">RY972_03525</name>
</gene>
<keyword evidence="2" id="KW-1185">Reference proteome</keyword>
<dbReference type="EMBL" id="CP136584">
    <property type="protein sequence ID" value="WOE67183.1"/>
    <property type="molecule type" value="Genomic_DNA"/>
</dbReference>
<name>A0ABZ0FC53_9GAMM</name>
<organism evidence="1 2">
    <name type="scientific">Aeromonas allosaccharophila</name>
    <dbReference type="NCBI Taxonomy" id="656"/>
    <lineage>
        <taxon>Bacteria</taxon>
        <taxon>Pseudomonadati</taxon>
        <taxon>Pseudomonadota</taxon>
        <taxon>Gammaproteobacteria</taxon>
        <taxon>Aeromonadales</taxon>
        <taxon>Aeromonadaceae</taxon>
        <taxon>Aeromonas</taxon>
    </lineage>
</organism>
<dbReference type="RefSeq" id="WP_317103416.1">
    <property type="nucleotide sequence ID" value="NZ_CP136584.1"/>
</dbReference>
<evidence type="ECO:0000313" key="2">
    <source>
        <dbReference type="Proteomes" id="UP001302667"/>
    </source>
</evidence>
<reference evidence="1 2" key="1">
    <citation type="submission" date="2023-10" db="EMBL/GenBank/DDBJ databases">
        <title>Genome analysis of psychrotrophic aerobic bacterium Aeromonas allosaccharophila BIM B-1809 isolated from infected fish.</title>
        <authorList>
            <person name="Leanovich S.I."/>
            <person name="Sidarenka A.V."/>
            <person name="Akhremchuk A.E."/>
            <person name="Sikolenko M.A."/>
            <person name="Valentovich L.N."/>
        </authorList>
    </citation>
    <scope>NUCLEOTIDE SEQUENCE [LARGE SCALE GENOMIC DNA]</scope>
    <source>
        <strain evidence="1 2">BIM B-1809</strain>
    </source>
</reference>